<dbReference type="InterPro" id="IPR040205">
    <property type="entry name" value="HIN-200"/>
</dbReference>
<dbReference type="FunFam" id="1.10.533.10:FF:000011">
    <property type="entry name" value="Myeloid cell nuclear differentiation antigen"/>
    <property type="match status" value="1"/>
</dbReference>
<accession>A0A8C6W531</accession>
<dbReference type="GO" id="GO:0005730">
    <property type="term" value="C:nucleolus"/>
    <property type="evidence" value="ECO:0007669"/>
    <property type="project" value="TreeGrafter"/>
</dbReference>
<dbReference type="InterPro" id="IPR004021">
    <property type="entry name" value="HIN200/IF120x"/>
</dbReference>
<dbReference type="Pfam" id="PF02760">
    <property type="entry name" value="HIN"/>
    <property type="match status" value="1"/>
</dbReference>
<dbReference type="GO" id="GO:0003690">
    <property type="term" value="F:double-stranded DNA binding"/>
    <property type="evidence" value="ECO:0007669"/>
    <property type="project" value="TreeGrafter"/>
</dbReference>
<dbReference type="AlphaFoldDB" id="A0A8C6W531"/>
<sequence length="241" mass="26510">IMSEYKRIVLLKGLEAISDYHFNLFKSLMACDLRLTRNVQGEHNRVQIADLMEDQFPTDAGLGKLIALCKDLPDLEKLAETLEKEKWKVRGKSPVKGKNQEEASSAAPTSTTSSTLASEGRETSRAKRKGIPKEKTGVKKSKASEGPACPPCPVGATASCQSPVSQISSLAPSSTSAKIKVNPKTTIYEIQDNMGKMDVAGTEKWHNIKCEKGAELRLFCFQIRTVDKQLKLLCVNHSFIK</sequence>
<feature type="compositionally biased region" description="Basic and acidic residues" evidence="4">
    <location>
        <begin position="119"/>
        <end position="137"/>
    </location>
</feature>
<reference evidence="7" key="1">
    <citation type="submission" date="2025-08" db="UniProtKB">
        <authorList>
            <consortium name="Ensembl"/>
        </authorList>
    </citation>
    <scope>IDENTIFICATION</scope>
</reference>
<feature type="domain" description="HIN-200" evidence="6">
    <location>
        <begin position="178"/>
        <end position="241"/>
    </location>
</feature>
<organism evidence="7 8">
    <name type="scientific">Nannospalax galili</name>
    <name type="common">Northern Israeli blind subterranean mole rat</name>
    <name type="synonym">Spalax galili</name>
    <dbReference type="NCBI Taxonomy" id="1026970"/>
    <lineage>
        <taxon>Eukaryota</taxon>
        <taxon>Metazoa</taxon>
        <taxon>Chordata</taxon>
        <taxon>Craniata</taxon>
        <taxon>Vertebrata</taxon>
        <taxon>Euteleostomi</taxon>
        <taxon>Mammalia</taxon>
        <taxon>Eutheria</taxon>
        <taxon>Euarchontoglires</taxon>
        <taxon>Glires</taxon>
        <taxon>Rodentia</taxon>
        <taxon>Myomorpha</taxon>
        <taxon>Muroidea</taxon>
        <taxon>Spalacidae</taxon>
        <taxon>Spalacinae</taxon>
        <taxon>Nannospalax</taxon>
    </lineage>
</organism>
<dbReference type="InterPro" id="IPR004020">
    <property type="entry name" value="DAPIN"/>
</dbReference>
<name>A0A8C6W531_NANGA</name>
<dbReference type="CDD" id="cd08305">
    <property type="entry name" value="Pyrin"/>
    <property type="match status" value="1"/>
</dbReference>
<dbReference type="GeneTree" id="ENSGT00390000013296"/>
<dbReference type="PROSITE" id="PS50834">
    <property type="entry name" value="HIN_200"/>
    <property type="match status" value="1"/>
</dbReference>
<evidence type="ECO:0000259" key="6">
    <source>
        <dbReference type="PROSITE" id="PS50834"/>
    </source>
</evidence>
<dbReference type="Ensembl" id="ENSNGAT00000013593.1">
    <property type="protein sequence ID" value="ENSNGAP00000008099.1"/>
    <property type="gene ID" value="ENSNGAG00000011188.1"/>
</dbReference>
<evidence type="ECO:0000256" key="2">
    <source>
        <dbReference type="ARBA" id="ARBA00008647"/>
    </source>
</evidence>
<dbReference type="SUPFAM" id="SSF159141">
    <property type="entry name" value="HIN-2000 domain-like"/>
    <property type="match status" value="1"/>
</dbReference>
<evidence type="ECO:0000313" key="8">
    <source>
        <dbReference type="Proteomes" id="UP000694381"/>
    </source>
</evidence>
<feature type="compositionally biased region" description="Low complexity" evidence="4">
    <location>
        <begin position="103"/>
        <end position="118"/>
    </location>
</feature>
<feature type="region of interest" description="Disordered" evidence="4">
    <location>
        <begin position="88"/>
        <end position="148"/>
    </location>
</feature>
<evidence type="ECO:0000256" key="4">
    <source>
        <dbReference type="SAM" id="MobiDB-lite"/>
    </source>
</evidence>
<keyword evidence="8" id="KW-1185">Reference proteome</keyword>
<dbReference type="OMA" id="ADLMEDQ"/>
<dbReference type="SMART" id="SM01289">
    <property type="entry name" value="PYRIN"/>
    <property type="match status" value="1"/>
</dbReference>
<dbReference type="PROSITE" id="PS50824">
    <property type="entry name" value="DAPIN"/>
    <property type="match status" value="1"/>
</dbReference>
<comment type="similarity">
    <text evidence="2">Belongs to the HIN-200 family.</text>
</comment>
<dbReference type="PANTHER" id="PTHR12200">
    <property type="entry name" value="INTERFERON-INDUCIBLE PROTEIN AIM2 FAMILY MEMBER"/>
    <property type="match status" value="1"/>
</dbReference>
<dbReference type="GO" id="GO:0035458">
    <property type="term" value="P:cellular response to interferon-beta"/>
    <property type="evidence" value="ECO:0007669"/>
    <property type="project" value="InterPro"/>
</dbReference>
<evidence type="ECO:0000313" key="7">
    <source>
        <dbReference type="Ensembl" id="ENSNGAP00000008099.1"/>
    </source>
</evidence>
<dbReference type="Proteomes" id="UP000694381">
    <property type="component" value="Unassembled WGS sequence"/>
</dbReference>
<dbReference type="GO" id="GO:0005654">
    <property type="term" value="C:nucleoplasm"/>
    <property type="evidence" value="ECO:0007669"/>
    <property type="project" value="TreeGrafter"/>
</dbReference>
<feature type="domain" description="Pyrin" evidence="5">
    <location>
        <begin position="2"/>
        <end position="88"/>
    </location>
</feature>
<comment type="subcellular location">
    <subcellularLocation>
        <location evidence="1">Nucleus</location>
    </subcellularLocation>
</comment>
<dbReference type="GO" id="GO:0005829">
    <property type="term" value="C:cytosol"/>
    <property type="evidence" value="ECO:0007669"/>
    <property type="project" value="TreeGrafter"/>
</dbReference>
<proteinExistence type="inferred from homology"/>
<dbReference type="Pfam" id="PF02758">
    <property type="entry name" value="PYRIN"/>
    <property type="match status" value="1"/>
</dbReference>
<protein>
    <recommendedName>
        <fullName evidence="9">Pyrin domain-containing protein</fullName>
    </recommendedName>
</protein>
<evidence type="ECO:0008006" key="9">
    <source>
        <dbReference type="Google" id="ProtNLM"/>
    </source>
</evidence>
<dbReference type="PANTHER" id="PTHR12200:SF25">
    <property type="entry name" value="PYRIN AND HIN DOMAIN-CONTAINING PROTEIN 1"/>
    <property type="match status" value="1"/>
</dbReference>
<dbReference type="InterPro" id="IPR012340">
    <property type="entry name" value="NA-bd_OB-fold"/>
</dbReference>
<evidence type="ECO:0000256" key="1">
    <source>
        <dbReference type="ARBA" id="ARBA00004123"/>
    </source>
</evidence>
<evidence type="ECO:0000256" key="3">
    <source>
        <dbReference type="ARBA" id="ARBA00023242"/>
    </source>
</evidence>
<reference evidence="7" key="2">
    <citation type="submission" date="2025-09" db="UniProtKB">
        <authorList>
            <consortium name="Ensembl"/>
        </authorList>
    </citation>
    <scope>IDENTIFICATION</scope>
</reference>
<dbReference type="InterPro" id="IPR011029">
    <property type="entry name" value="DEATH-like_dom_sf"/>
</dbReference>
<dbReference type="Gene3D" id="1.10.533.10">
    <property type="entry name" value="Death Domain, Fas"/>
    <property type="match status" value="1"/>
</dbReference>
<evidence type="ECO:0000259" key="5">
    <source>
        <dbReference type="PROSITE" id="PS50824"/>
    </source>
</evidence>
<dbReference type="Gene3D" id="2.40.50.140">
    <property type="entry name" value="Nucleic acid-binding proteins"/>
    <property type="match status" value="1"/>
</dbReference>
<dbReference type="GO" id="GO:0002218">
    <property type="term" value="P:activation of innate immune response"/>
    <property type="evidence" value="ECO:0007669"/>
    <property type="project" value="InterPro"/>
</dbReference>
<keyword evidence="3" id="KW-0539">Nucleus</keyword>